<reference evidence="1" key="2">
    <citation type="journal article" date="2015" name="Data Brief">
        <title>Shoot transcriptome of the giant reed, Arundo donax.</title>
        <authorList>
            <person name="Barrero R.A."/>
            <person name="Guerrero F.D."/>
            <person name="Moolhuijzen P."/>
            <person name="Goolsby J.A."/>
            <person name="Tidwell J."/>
            <person name="Bellgard S.E."/>
            <person name="Bellgard M.I."/>
        </authorList>
    </citation>
    <scope>NUCLEOTIDE SEQUENCE</scope>
    <source>
        <tissue evidence="1">Shoot tissue taken approximately 20 cm above the soil surface</tissue>
    </source>
</reference>
<evidence type="ECO:0000313" key="1">
    <source>
        <dbReference type="EMBL" id="JAE35851.1"/>
    </source>
</evidence>
<proteinExistence type="predicted"/>
<dbReference type="EMBL" id="GBRH01162045">
    <property type="protein sequence ID" value="JAE35851.1"/>
    <property type="molecule type" value="Transcribed_RNA"/>
</dbReference>
<reference evidence="1" key="1">
    <citation type="submission" date="2014-09" db="EMBL/GenBank/DDBJ databases">
        <authorList>
            <person name="Magalhaes I.L.F."/>
            <person name="Oliveira U."/>
            <person name="Santos F.R."/>
            <person name="Vidigal T.H.D.A."/>
            <person name="Brescovit A.D."/>
            <person name="Santos A.J."/>
        </authorList>
    </citation>
    <scope>NUCLEOTIDE SEQUENCE</scope>
    <source>
        <tissue evidence="1">Shoot tissue taken approximately 20 cm above the soil surface</tissue>
    </source>
</reference>
<organism evidence="1">
    <name type="scientific">Arundo donax</name>
    <name type="common">Giant reed</name>
    <name type="synonym">Donax arundinaceus</name>
    <dbReference type="NCBI Taxonomy" id="35708"/>
    <lineage>
        <taxon>Eukaryota</taxon>
        <taxon>Viridiplantae</taxon>
        <taxon>Streptophyta</taxon>
        <taxon>Embryophyta</taxon>
        <taxon>Tracheophyta</taxon>
        <taxon>Spermatophyta</taxon>
        <taxon>Magnoliopsida</taxon>
        <taxon>Liliopsida</taxon>
        <taxon>Poales</taxon>
        <taxon>Poaceae</taxon>
        <taxon>PACMAD clade</taxon>
        <taxon>Arundinoideae</taxon>
        <taxon>Arundineae</taxon>
        <taxon>Arundo</taxon>
    </lineage>
</organism>
<accession>A0A0A9HLV2</accession>
<name>A0A0A9HLV2_ARUDO</name>
<protein>
    <submittedName>
        <fullName evidence="1">Uncharacterized protein</fullName>
    </submittedName>
</protein>
<sequence length="96" mass="11055">MLDKFLFNCVTPTLLRMSSFWTRSFLVWRHIHLNMRIFATLNRWICRLLVGQHSAPYNIAGLSRPLLILSAHFILPLCAGASGGLRCMCLNHLKRC</sequence>
<dbReference type="AlphaFoldDB" id="A0A0A9HLV2"/>